<reference evidence="2 3" key="1">
    <citation type="submission" date="2019-02" db="EMBL/GenBank/DDBJ databases">
        <title>Deep-cultivation of Planctomycetes and their phenomic and genomic characterization uncovers novel biology.</title>
        <authorList>
            <person name="Wiegand S."/>
            <person name="Jogler M."/>
            <person name="Boedeker C."/>
            <person name="Pinto D."/>
            <person name="Vollmers J."/>
            <person name="Rivas-Marin E."/>
            <person name="Kohn T."/>
            <person name="Peeters S.H."/>
            <person name="Heuer A."/>
            <person name="Rast P."/>
            <person name="Oberbeckmann S."/>
            <person name="Bunk B."/>
            <person name="Jeske O."/>
            <person name="Meyerdierks A."/>
            <person name="Storesund J.E."/>
            <person name="Kallscheuer N."/>
            <person name="Luecker S."/>
            <person name="Lage O.M."/>
            <person name="Pohl T."/>
            <person name="Merkel B.J."/>
            <person name="Hornburger P."/>
            <person name="Mueller R.-W."/>
            <person name="Bruemmer F."/>
            <person name="Labrenz M."/>
            <person name="Spormann A.M."/>
            <person name="Op den Camp H."/>
            <person name="Overmann J."/>
            <person name="Amann R."/>
            <person name="Jetten M.S.M."/>
            <person name="Mascher T."/>
            <person name="Medema M.H."/>
            <person name="Devos D.P."/>
            <person name="Kaster A.-K."/>
            <person name="Ovreas L."/>
            <person name="Rohde M."/>
            <person name="Galperin M.Y."/>
            <person name="Jogler C."/>
        </authorList>
    </citation>
    <scope>NUCLEOTIDE SEQUENCE [LARGE SCALE GENOMIC DNA]</scope>
    <source>
        <strain evidence="2 3">ElP</strain>
    </source>
</reference>
<proteinExistence type="predicted"/>
<dbReference type="AlphaFoldDB" id="A0A518HDG6"/>
<evidence type="ECO:0000313" key="2">
    <source>
        <dbReference type="EMBL" id="QDV38901.1"/>
    </source>
</evidence>
<sequence>MKSRNSLLLRNDDCLHLVRATLILAGLGLFVLNSSLIGKVVIVVANTLRDSISN</sequence>
<evidence type="ECO:0000256" key="1">
    <source>
        <dbReference type="SAM" id="Phobius"/>
    </source>
</evidence>
<evidence type="ECO:0000313" key="3">
    <source>
        <dbReference type="Proteomes" id="UP000317835"/>
    </source>
</evidence>
<dbReference type="Proteomes" id="UP000317835">
    <property type="component" value="Chromosome"/>
</dbReference>
<gene>
    <name evidence="2" type="ORF">ElP_68610</name>
</gene>
<name>A0A518HDG6_9BACT</name>
<dbReference type="KEGG" id="tpla:ElP_68610"/>
<accession>A0A518HDG6</accession>
<feature type="transmembrane region" description="Helical" evidence="1">
    <location>
        <begin position="21"/>
        <end position="45"/>
    </location>
</feature>
<dbReference type="EMBL" id="CP036426">
    <property type="protein sequence ID" value="QDV38901.1"/>
    <property type="molecule type" value="Genomic_DNA"/>
</dbReference>
<protein>
    <submittedName>
        <fullName evidence="2">Uncharacterized protein</fullName>
    </submittedName>
</protein>
<keyword evidence="3" id="KW-1185">Reference proteome</keyword>
<keyword evidence="1" id="KW-0472">Membrane</keyword>
<keyword evidence="1" id="KW-0812">Transmembrane</keyword>
<keyword evidence="1" id="KW-1133">Transmembrane helix</keyword>
<organism evidence="2 3">
    <name type="scientific">Tautonia plasticadhaerens</name>
    <dbReference type="NCBI Taxonomy" id="2527974"/>
    <lineage>
        <taxon>Bacteria</taxon>
        <taxon>Pseudomonadati</taxon>
        <taxon>Planctomycetota</taxon>
        <taxon>Planctomycetia</taxon>
        <taxon>Isosphaerales</taxon>
        <taxon>Isosphaeraceae</taxon>
        <taxon>Tautonia</taxon>
    </lineage>
</organism>
<dbReference type="RefSeq" id="WP_197446572.1">
    <property type="nucleotide sequence ID" value="NZ_CP036426.1"/>
</dbReference>